<sequence>MVKNIIFDFGDIFVNLDKPVILREMEKYKCLDALPQLESLNSKYEIGLISSEEFIAGLHKLIPQATPEQLTDSWNAMLLDFPDHRLGFIEGLANEGKYRLFLLSNTNALHIPHVAQKMGLEKFERFKNCFEQFYLSHEIQLRKPHLDIYKFVLENNGLKPEETFFVDDTKANTEAAESLGIKTWNLLVGQEDVVQLLSKLP</sequence>
<dbReference type="InterPro" id="IPR036412">
    <property type="entry name" value="HAD-like_sf"/>
</dbReference>
<dbReference type="Pfam" id="PF13419">
    <property type="entry name" value="HAD_2"/>
    <property type="match status" value="1"/>
</dbReference>
<dbReference type="InterPro" id="IPR006439">
    <property type="entry name" value="HAD-SF_hydro_IA"/>
</dbReference>
<dbReference type="NCBIfam" id="TIGR01509">
    <property type="entry name" value="HAD-SF-IA-v3"/>
    <property type="match status" value="1"/>
</dbReference>
<comment type="caution">
    <text evidence="1">The sequence shown here is derived from an EMBL/GenBank/DDBJ whole genome shotgun (WGS) entry which is preliminary data.</text>
</comment>
<evidence type="ECO:0000313" key="2">
    <source>
        <dbReference type="Proteomes" id="UP001200642"/>
    </source>
</evidence>
<name>A0AAE3EV53_9FLAO</name>
<organism evidence="1 2">
    <name type="scientific">Cerina litoralis</name>
    <dbReference type="NCBI Taxonomy" id="2874477"/>
    <lineage>
        <taxon>Bacteria</taxon>
        <taxon>Pseudomonadati</taxon>
        <taxon>Bacteroidota</taxon>
        <taxon>Flavobacteriia</taxon>
        <taxon>Flavobacteriales</taxon>
        <taxon>Flavobacteriaceae</taxon>
        <taxon>Cerina</taxon>
    </lineage>
</organism>
<dbReference type="SFLD" id="SFLDG01129">
    <property type="entry name" value="C1.5:_HAD__Beta-PGM__Phosphata"/>
    <property type="match status" value="1"/>
</dbReference>
<dbReference type="PANTHER" id="PTHR43611:SF3">
    <property type="entry name" value="FLAVIN MONONUCLEOTIDE HYDROLASE 1, CHLOROPLATIC"/>
    <property type="match status" value="1"/>
</dbReference>
<dbReference type="CDD" id="cd02603">
    <property type="entry name" value="HAD_sEH-N_like"/>
    <property type="match status" value="1"/>
</dbReference>
<dbReference type="Gene3D" id="1.10.150.240">
    <property type="entry name" value="Putative phosphatase, domain 2"/>
    <property type="match status" value="1"/>
</dbReference>
<keyword evidence="2" id="KW-1185">Reference proteome</keyword>
<dbReference type="AlphaFoldDB" id="A0AAE3EV53"/>
<dbReference type="EMBL" id="JAIRBC010000013">
    <property type="protein sequence ID" value="MCG2461095.1"/>
    <property type="molecule type" value="Genomic_DNA"/>
</dbReference>
<dbReference type="RefSeq" id="WP_317902243.1">
    <property type="nucleotide sequence ID" value="NZ_JAIRBC010000013.1"/>
</dbReference>
<dbReference type="Proteomes" id="UP001200642">
    <property type="component" value="Unassembled WGS sequence"/>
</dbReference>
<dbReference type="InterPro" id="IPR041492">
    <property type="entry name" value="HAD_2"/>
</dbReference>
<dbReference type="PANTHER" id="PTHR43611">
    <property type="entry name" value="ALPHA-D-GLUCOSE 1-PHOSPHATE PHOSPHATASE"/>
    <property type="match status" value="1"/>
</dbReference>
<dbReference type="InterPro" id="IPR023214">
    <property type="entry name" value="HAD_sf"/>
</dbReference>
<proteinExistence type="predicted"/>
<dbReference type="InterPro" id="IPR023198">
    <property type="entry name" value="PGP-like_dom2"/>
</dbReference>
<gene>
    <name evidence="1" type="ORF">K8352_10085</name>
</gene>
<dbReference type="SUPFAM" id="SSF56784">
    <property type="entry name" value="HAD-like"/>
    <property type="match status" value="1"/>
</dbReference>
<protein>
    <submittedName>
        <fullName evidence="1">HAD family phosphatase</fullName>
    </submittedName>
</protein>
<evidence type="ECO:0000313" key="1">
    <source>
        <dbReference type="EMBL" id="MCG2461095.1"/>
    </source>
</evidence>
<dbReference type="Gene3D" id="3.40.50.1000">
    <property type="entry name" value="HAD superfamily/HAD-like"/>
    <property type="match status" value="1"/>
</dbReference>
<reference evidence="1" key="1">
    <citation type="submission" date="2023-02" db="EMBL/GenBank/DDBJ databases">
        <title>Genome of Flavobacteriaceae gen. nov. sp. strain F89.</title>
        <authorList>
            <person name="Wang Y."/>
        </authorList>
    </citation>
    <scope>NUCLEOTIDE SEQUENCE</scope>
    <source>
        <strain evidence="1">F89</strain>
    </source>
</reference>
<dbReference type="SFLD" id="SFLDS00003">
    <property type="entry name" value="Haloacid_Dehalogenase"/>
    <property type="match status" value="1"/>
</dbReference>
<accession>A0AAE3EV53</accession>